<dbReference type="OrthoDB" id="10007504at2"/>
<proteinExistence type="predicted"/>
<feature type="region of interest" description="Disordered" evidence="1">
    <location>
        <begin position="69"/>
        <end position="92"/>
    </location>
</feature>
<protein>
    <recommendedName>
        <fullName evidence="7">NlpC/P60 family protein</fullName>
    </recommendedName>
</protein>
<evidence type="ECO:0000313" key="3">
    <source>
        <dbReference type="EMBL" id="RKN06477.1"/>
    </source>
</evidence>
<feature type="signal peptide" evidence="2">
    <location>
        <begin position="1"/>
        <end position="27"/>
    </location>
</feature>
<reference evidence="5 6" key="1">
    <citation type="submission" date="2018-09" db="EMBL/GenBank/DDBJ databases">
        <title>Streptomyces sp. nov. DS1-2, an endophytic actinomycete isolated from roots of Dendrobium scabrilingue.</title>
        <authorList>
            <person name="Kuncharoen N."/>
            <person name="Kudo T."/>
            <person name="Ohkuma M."/>
            <person name="Yuki M."/>
            <person name="Tanasupawat S."/>
        </authorList>
    </citation>
    <scope>NUCLEOTIDE SEQUENCE [LARGE SCALE GENOMIC DNA]</scope>
    <source>
        <strain evidence="3 6">AZ1-7</strain>
        <strain evidence="4 5">DS1-2</strain>
    </source>
</reference>
<evidence type="ECO:0008006" key="7">
    <source>
        <dbReference type="Google" id="ProtNLM"/>
    </source>
</evidence>
<feature type="region of interest" description="Disordered" evidence="1">
    <location>
        <begin position="179"/>
        <end position="229"/>
    </location>
</feature>
<dbReference type="Proteomes" id="UP000268652">
    <property type="component" value="Unassembled WGS sequence"/>
</dbReference>
<sequence>MYRTTLSTTLAALALATASPFAPPAAAEPGASEPGASEAGASEAGASEAGARDTAELLAELRTAYRATGEAAEAYGETEARLREQQRETEELTDELADVRGELAEARQLAGAIAREEYRGGGGLRLPPALLVLLGDDPTRSLHAGTAAARAEARTADAVRRLTAGERHADKLATAARAALDEERSLAEERREQRDEVHRRMDEAAALLAGLSPAELVPRRETTPTTTRS</sequence>
<comment type="caution">
    <text evidence="3">The sequence shown here is derived from an EMBL/GenBank/DDBJ whole genome shotgun (WGS) entry which is preliminary data.</text>
</comment>
<name>A0A3A9WK14_9ACTN</name>
<keyword evidence="2" id="KW-0732">Signal</keyword>
<dbReference type="AlphaFoldDB" id="A0A3A9WK14"/>
<dbReference type="EMBL" id="RBDX01000020">
    <property type="protein sequence ID" value="RKN06477.1"/>
    <property type="molecule type" value="Genomic_DNA"/>
</dbReference>
<dbReference type="Proteomes" id="UP000275024">
    <property type="component" value="Unassembled WGS sequence"/>
</dbReference>
<evidence type="ECO:0000313" key="4">
    <source>
        <dbReference type="EMBL" id="RKN20264.1"/>
    </source>
</evidence>
<evidence type="ECO:0000256" key="1">
    <source>
        <dbReference type="SAM" id="MobiDB-lite"/>
    </source>
</evidence>
<dbReference type="RefSeq" id="WP_120698325.1">
    <property type="nucleotide sequence ID" value="NZ_RBDX01000020.1"/>
</dbReference>
<feature type="chain" id="PRO_5017183252" description="NlpC/P60 family protein" evidence="2">
    <location>
        <begin position="28"/>
        <end position="229"/>
    </location>
</feature>
<evidence type="ECO:0000256" key="2">
    <source>
        <dbReference type="SAM" id="SignalP"/>
    </source>
</evidence>
<dbReference type="EMBL" id="RBDY01000014">
    <property type="protein sequence ID" value="RKN20264.1"/>
    <property type="molecule type" value="Genomic_DNA"/>
</dbReference>
<accession>A0A3A9WK14</accession>
<keyword evidence="5" id="KW-1185">Reference proteome</keyword>
<gene>
    <name evidence="4" type="ORF">D7318_19100</name>
    <name evidence="3" type="ORF">D7319_22060</name>
</gene>
<organism evidence="3 6">
    <name type="scientific">Streptomyces radicis</name>
    <dbReference type="NCBI Taxonomy" id="1750517"/>
    <lineage>
        <taxon>Bacteria</taxon>
        <taxon>Bacillati</taxon>
        <taxon>Actinomycetota</taxon>
        <taxon>Actinomycetes</taxon>
        <taxon>Kitasatosporales</taxon>
        <taxon>Streptomycetaceae</taxon>
        <taxon>Streptomyces</taxon>
    </lineage>
</organism>
<evidence type="ECO:0000313" key="6">
    <source>
        <dbReference type="Proteomes" id="UP000275024"/>
    </source>
</evidence>
<feature type="region of interest" description="Disordered" evidence="1">
    <location>
        <begin position="22"/>
        <end position="55"/>
    </location>
</feature>
<evidence type="ECO:0000313" key="5">
    <source>
        <dbReference type="Proteomes" id="UP000268652"/>
    </source>
</evidence>
<feature type="compositionally biased region" description="Basic and acidic residues" evidence="1">
    <location>
        <begin position="179"/>
        <end position="203"/>
    </location>
</feature>
<feature type="compositionally biased region" description="Low complexity" evidence="1">
    <location>
        <begin position="22"/>
        <end position="49"/>
    </location>
</feature>
<feature type="compositionally biased region" description="Basic and acidic residues" evidence="1">
    <location>
        <begin position="78"/>
        <end position="90"/>
    </location>
</feature>